<evidence type="ECO:0000256" key="1">
    <source>
        <dbReference type="SAM" id="MobiDB-lite"/>
    </source>
</evidence>
<dbReference type="PATRIC" id="fig|455.5.peg.2009"/>
<gene>
    <name evidence="3" type="ORF">A8135_07150</name>
    <name evidence="2" type="ORF">Ljam_1909</name>
</gene>
<name>A0A0W0UIK5_9GAMM</name>
<evidence type="ECO:0000313" key="4">
    <source>
        <dbReference type="Proteomes" id="UP000054715"/>
    </source>
</evidence>
<reference evidence="3 5" key="2">
    <citation type="submission" date="2016-05" db="EMBL/GenBank/DDBJ databases">
        <authorList>
            <person name="Prochazka B."/>
            <person name="Indra A."/>
            <person name="Hasenberger P."/>
            <person name="Blaschitz M."/>
            <person name="Wagner L."/>
            <person name="Wewalka G."/>
            <person name="Sorschag S."/>
            <person name="Schmid D."/>
            <person name="Ruppitsch W."/>
        </authorList>
    </citation>
    <scope>NUCLEOTIDE SEQUENCE [LARGE SCALE GENOMIC DNA]</scope>
    <source>
        <strain evidence="3 5">974010_12</strain>
    </source>
</reference>
<sequence>MPGYKILNNKLTEQLLADHLQKSSNPLAQYFPKPSIETVTQEVFNTSVGSEELYINPFKYYTDPTKNLIIITTPIAANNFADLLPHLDKLFPGKQLLLGLDGRGATEQHIVTTYISADKKTVDIFDPKASNAIRFFSGKGGTGTLLLGLLRALNPFPKSTLTFGEVTANYYALGTQSFFDGVSCGYHNVAAILACKELLEDGAITRDNLLAKIKNPVSEATQLLKEKAPKKVDSNFASFVKKAWQDTMMPVANKEQRQLLKFQNYFLGWPYQGTTNQKIIYFVTLRFLFQPIINLIRRPIEFSFNLLSETANFLKNTLINWAPTHLSTQYLRSGLMLLTYAAQGLFKGAYLLLRTFTSPMVNFELLQARKNPQAAREAHPIITESTVSAPLHSSDNVLSDGSNVVALFKEKGVSTAPNNSLSTNDFEDVIGDGFTAIDHPKPVLPGRSRDSQFGATDNLTEKKGSANLEGTVSKPKNV</sequence>
<feature type="compositionally biased region" description="Polar residues" evidence="1">
    <location>
        <begin position="468"/>
        <end position="478"/>
    </location>
</feature>
<evidence type="ECO:0000313" key="3">
    <source>
        <dbReference type="EMBL" id="OCH99451.1"/>
    </source>
</evidence>
<dbReference type="OrthoDB" id="5653329at2"/>
<evidence type="ECO:0000313" key="2">
    <source>
        <dbReference type="EMBL" id="KTD07714.1"/>
    </source>
</evidence>
<dbReference type="Proteomes" id="UP000054715">
    <property type="component" value="Unassembled WGS sequence"/>
</dbReference>
<dbReference type="AlphaFoldDB" id="A0A0W0UIK5"/>
<feature type="region of interest" description="Disordered" evidence="1">
    <location>
        <begin position="440"/>
        <end position="478"/>
    </location>
</feature>
<dbReference type="RefSeq" id="WP_058449808.1">
    <property type="nucleotide sequence ID" value="NZ_CAAAJF010000002.1"/>
</dbReference>
<dbReference type="Proteomes" id="UP000093336">
    <property type="component" value="Unassembled WGS sequence"/>
</dbReference>
<reference evidence="2 4" key="1">
    <citation type="submission" date="2015-11" db="EMBL/GenBank/DDBJ databases">
        <title>Genomic analysis of 38 Legionella species identifies large and diverse effector repertoires.</title>
        <authorList>
            <person name="Burstein D."/>
            <person name="Amaro F."/>
            <person name="Zusman T."/>
            <person name="Lifshitz Z."/>
            <person name="Cohen O."/>
            <person name="Gilbert J.A."/>
            <person name="Pupko T."/>
            <person name="Shuman H.A."/>
            <person name="Segal G."/>
        </authorList>
    </citation>
    <scope>NUCLEOTIDE SEQUENCE [LARGE SCALE GENOMIC DNA]</scope>
    <source>
        <strain evidence="2 4">JA-26-G1-E2</strain>
    </source>
</reference>
<protein>
    <submittedName>
        <fullName evidence="2">Uncharacterized protein</fullName>
    </submittedName>
</protein>
<keyword evidence="5" id="KW-1185">Reference proteome</keyword>
<dbReference type="EMBL" id="LNYG01000013">
    <property type="protein sequence ID" value="KTD07714.1"/>
    <property type="molecule type" value="Genomic_DNA"/>
</dbReference>
<organism evidence="2 4">
    <name type="scientific">Legionella jamestowniensis</name>
    <dbReference type="NCBI Taxonomy" id="455"/>
    <lineage>
        <taxon>Bacteria</taxon>
        <taxon>Pseudomonadati</taxon>
        <taxon>Pseudomonadota</taxon>
        <taxon>Gammaproteobacteria</taxon>
        <taxon>Legionellales</taxon>
        <taxon>Legionellaceae</taxon>
        <taxon>Legionella</taxon>
    </lineage>
</organism>
<accession>A0A0W0UIK5</accession>
<comment type="caution">
    <text evidence="2">The sequence shown here is derived from an EMBL/GenBank/DDBJ whole genome shotgun (WGS) entry which is preliminary data.</text>
</comment>
<evidence type="ECO:0000313" key="5">
    <source>
        <dbReference type="Proteomes" id="UP000093336"/>
    </source>
</evidence>
<dbReference type="EMBL" id="LYOZ01000001">
    <property type="protein sequence ID" value="OCH99451.1"/>
    <property type="molecule type" value="Genomic_DNA"/>
</dbReference>
<proteinExistence type="predicted"/>